<dbReference type="AlphaFoldDB" id="A0AA38IPB0"/>
<dbReference type="EMBL" id="JALNTZ010000003">
    <property type="protein sequence ID" value="KAJ3657657.1"/>
    <property type="molecule type" value="Genomic_DNA"/>
</dbReference>
<reference evidence="1" key="1">
    <citation type="journal article" date="2023" name="G3 (Bethesda)">
        <title>Whole genome assemblies of Zophobas morio and Tenebrio molitor.</title>
        <authorList>
            <person name="Kaur S."/>
            <person name="Stinson S.A."/>
            <person name="diCenzo G.C."/>
        </authorList>
    </citation>
    <scope>NUCLEOTIDE SEQUENCE</scope>
    <source>
        <strain evidence="1">QUZm001</strain>
    </source>
</reference>
<sequence length="83" mass="9266">MAAYGNRFFQTGYNNAIRCLGSGAFFENIGVFYIANGMIYGAVIFRNSVLGRSLLCRVIGIFERKEKRDGAEWALQGLAVDEF</sequence>
<protein>
    <submittedName>
        <fullName evidence="1">Uncharacterized protein</fullName>
    </submittedName>
</protein>
<proteinExistence type="predicted"/>
<evidence type="ECO:0000313" key="1">
    <source>
        <dbReference type="EMBL" id="KAJ3657657.1"/>
    </source>
</evidence>
<name>A0AA38IPB0_9CUCU</name>
<gene>
    <name evidence="1" type="ORF">Zmor_009444</name>
</gene>
<comment type="caution">
    <text evidence="1">The sequence shown here is derived from an EMBL/GenBank/DDBJ whole genome shotgun (WGS) entry which is preliminary data.</text>
</comment>
<keyword evidence="2" id="KW-1185">Reference proteome</keyword>
<dbReference type="Proteomes" id="UP001168821">
    <property type="component" value="Unassembled WGS sequence"/>
</dbReference>
<organism evidence="1 2">
    <name type="scientific">Zophobas morio</name>
    <dbReference type="NCBI Taxonomy" id="2755281"/>
    <lineage>
        <taxon>Eukaryota</taxon>
        <taxon>Metazoa</taxon>
        <taxon>Ecdysozoa</taxon>
        <taxon>Arthropoda</taxon>
        <taxon>Hexapoda</taxon>
        <taxon>Insecta</taxon>
        <taxon>Pterygota</taxon>
        <taxon>Neoptera</taxon>
        <taxon>Endopterygota</taxon>
        <taxon>Coleoptera</taxon>
        <taxon>Polyphaga</taxon>
        <taxon>Cucujiformia</taxon>
        <taxon>Tenebrionidae</taxon>
        <taxon>Zophobas</taxon>
    </lineage>
</organism>
<evidence type="ECO:0000313" key="2">
    <source>
        <dbReference type="Proteomes" id="UP001168821"/>
    </source>
</evidence>
<accession>A0AA38IPB0</accession>